<dbReference type="SUPFAM" id="SSF57667">
    <property type="entry name" value="beta-beta-alpha zinc fingers"/>
    <property type="match status" value="3"/>
</dbReference>
<dbReference type="Proteomes" id="UP001208570">
    <property type="component" value="Unassembled WGS sequence"/>
</dbReference>
<feature type="domain" description="C2H2-type" evidence="7">
    <location>
        <begin position="484"/>
        <end position="511"/>
    </location>
</feature>
<accession>A0AAD9K3S4</accession>
<dbReference type="AlphaFoldDB" id="A0AAD9K3S4"/>
<dbReference type="InterPro" id="IPR013087">
    <property type="entry name" value="Znf_C2H2_type"/>
</dbReference>
<feature type="compositionally biased region" description="Pro residues" evidence="6">
    <location>
        <begin position="425"/>
        <end position="434"/>
    </location>
</feature>
<dbReference type="Gene3D" id="3.30.160.60">
    <property type="entry name" value="Classic Zinc Finger"/>
    <property type="match status" value="3"/>
</dbReference>
<evidence type="ECO:0000313" key="8">
    <source>
        <dbReference type="EMBL" id="KAK2164016.1"/>
    </source>
</evidence>
<evidence type="ECO:0000256" key="3">
    <source>
        <dbReference type="ARBA" id="ARBA00022771"/>
    </source>
</evidence>
<evidence type="ECO:0000256" key="1">
    <source>
        <dbReference type="ARBA" id="ARBA00022723"/>
    </source>
</evidence>
<sequence>MQAGFGFPRFRVVKDKLTGLYKCHLCSYKSVYGSSLRSHFAVHSNARPYGCDMCSYEAKRLPDLKKHKILKHIRKNHTVSSSLANRNPLQVFRDPGSGLYRCQHCSYQSDNPRCVRSHLAVHSHLRPYACDTCSYEAKRSSDLSKHKIIKHGRIPSRRNRSRKVPTIKADTTYNPGGDVIGGQKAPGIMVACSASKLDSHHGPMELEHCDVLSDLDYSLMSPTRAALEALRRCNMMEPLDVFNEYSGHDGNQPGSVFPESETHGHSRRQHQNEQLQPAEVNQIARPNYSILVPFSQGRPVNRNDNTVFIKPEPPDDYFEHIRSQNAASIQKVNPMENEISTTNMSPEQRFNQEASSPQLSNPDAKCERTVSPSDKPAESSQQNEMNSDRVRSERSEGSESQSDEKTLTHLERRNVSGSSLIRPVMPNPRQPPEYDPGSLDCTQCRESEYSYSGVSAAVIQPMCLKSEVEHDGSNVKKTNTRKAWTCQHCDIMFFDGALYFMHMGLHNSEDPWRCNMCCTKFYDVYGFTSHFVNGH</sequence>
<feature type="domain" description="C2H2-type" evidence="7">
    <location>
        <begin position="21"/>
        <end position="48"/>
    </location>
</feature>
<evidence type="ECO:0000313" key="9">
    <source>
        <dbReference type="Proteomes" id="UP001208570"/>
    </source>
</evidence>
<keyword evidence="1" id="KW-0479">Metal-binding</keyword>
<keyword evidence="2" id="KW-0677">Repeat</keyword>
<feature type="region of interest" description="Disordered" evidence="6">
    <location>
        <begin position="244"/>
        <end position="274"/>
    </location>
</feature>
<evidence type="ECO:0000256" key="2">
    <source>
        <dbReference type="ARBA" id="ARBA00022737"/>
    </source>
</evidence>
<dbReference type="InterPro" id="IPR036236">
    <property type="entry name" value="Znf_C2H2_sf"/>
</dbReference>
<reference evidence="8" key="1">
    <citation type="journal article" date="2023" name="Mol. Biol. Evol.">
        <title>Third-Generation Sequencing Reveals the Adaptive Role of the Epigenome in Three Deep-Sea Polychaetes.</title>
        <authorList>
            <person name="Perez M."/>
            <person name="Aroh O."/>
            <person name="Sun Y."/>
            <person name="Lan Y."/>
            <person name="Juniper S.K."/>
            <person name="Young C.R."/>
            <person name="Angers B."/>
            <person name="Qian P.Y."/>
        </authorList>
    </citation>
    <scope>NUCLEOTIDE SEQUENCE</scope>
    <source>
        <strain evidence="8">P08H-3</strain>
    </source>
</reference>
<dbReference type="GO" id="GO:0008270">
    <property type="term" value="F:zinc ion binding"/>
    <property type="evidence" value="ECO:0007669"/>
    <property type="project" value="UniProtKB-KW"/>
</dbReference>
<name>A0AAD9K3S4_9ANNE</name>
<dbReference type="PROSITE" id="PS50157">
    <property type="entry name" value="ZINC_FINGER_C2H2_2"/>
    <property type="match status" value="3"/>
</dbReference>
<feature type="compositionally biased region" description="Polar residues" evidence="6">
    <location>
        <begin position="348"/>
        <end position="361"/>
    </location>
</feature>
<dbReference type="SMART" id="SM00355">
    <property type="entry name" value="ZnF_C2H2"/>
    <property type="match status" value="6"/>
</dbReference>
<dbReference type="PROSITE" id="PS00028">
    <property type="entry name" value="ZINC_FINGER_C2H2_1"/>
    <property type="match status" value="2"/>
</dbReference>
<evidence type="ECO:0000256" key="5">
    <source>
        <dbReference type="PROSITE-ProRule" id="PRU00042"/>
    </source>
</evidence>
<feature type="compositionally biased region" description="Basic and acidic residues" evidence="6">
    <location>
        <begin position="386"/>
        <end position="414"/>
    </location>
</feature>
<dbReference type="PANTHER" id="PTHR24379">
    <property type="entry name" value="KRAB AND ZINC FINGER DOMAIN-CONTAINING"/>
    <property type="match status" value="1"/>
</dbReference>
<feature type="region of interest" description="Disordered" evidence="6">
    <location>
        <begin position="294"/>
        <end position="317"/>
    </location>
</feature>
<feature type="domain" description="C2H2-type" evidence="7">
    <location>
        <begin position="100"/>
        <end position="127"/>
    </location>
</feature>
<dbReference type="EMBL" id="JAODUP010000070">
    <property type="protein sequence ID" value="KAK2164016.1"/>
    <property type="molecule type" value="Genomic_DNA"/>
</dbReference>
<keyword evidence="3 5" id="KW-0863">Zinc-finger</keyword>
<evidence type="ECO:0000256" key="6">
    <source>
        <dbReference type="SAM" id="MobiDB-lite"/>
    </source>
</evidence>
<dbReference type="PANTHER" id="PTHR24379:SF121">
    <property type="entry name" value="C2H2-TYPE DOMAIN-CONTAINING PROTEIN"/>
    <property type="match status" value="1"/>
</dbReference>
<feature type="region of interest" description="Disordered" evidence="6">
    <location>
        <begin position="348"/>
        <end position="439"/>
    </location>
</feature>
<keyword evidence="4" id="KW-0862">Zinc</keyword>
<evidence type="ECO:0000256" key="4">
    <source>
        <dbReference type="ARBA" id="ARBA00022833"/>
    </source>
</evidence>
<keyword evidence="9" id="KW-1185">Reference proteome</keyword>
<organism evidence="8 9">
    <name type="scientific">Paralvinella palmiformis</name>
    <dbReference type="NCBI Taxonomy" id="53620"/>
    <lineage>
        <taxon>Eukaryota</taxon>
        <taxon>Metazoa</taxon>
        <taxon>Spiralia</taxon>
        <taxon>Lophotrochozoa</taxon>
        <taxon>Annelida</taxon>
        <taxon>Polychaeta</taxon>
        <taxon>Sedentaria</taxon>
        <taxon>Canalipalpata</taxon>
        <taxon>Terebellida</taxon>
        <taxon>Terebelliformia</taxon>
        <taxon>Alvinellidae</taxon>
        <taxon>Paralvinella</taxon>
    </lineage>
</organism>
<proteinExistence type="predicted"/>
<gene>
    <name evidence="8" type="ORF">LSH36_70g02048</name>
</gene>
<evidence type="ECO:0000259" key="7">
    <source>
        <dbReference type="PROSITE" id="PS50157"/>
    </source>
</evidence>
<protein>
    <recommendedName>
        <fullName evidence="7">C2H2-type domain-containing protein</fullName>
    </recommendedName>
</protein>
<comment type="caution">
    <text evidence="8">The sequence shown here is derived from an EMBL/GenBank/DDBJ whole genome shotgun (WGS) entry which is preliminary data.</text>
</comment>